<sequence>MRLYSLALLPLIVAQSSSDSFSSAASDAPSSLSVAASPSVPSLAASSAPSLATSSSSSAAPSSSSALVYSSAGASSAVTSSASISFVASSSSSPPKPSASFGLVGAPKIPFEDQLPCSCPEGEANYPSCRLEIPPPNQQTCTAEPDCGPYSPQLGPGPTIPLLGATGSMPAATDPSSLTDEELSAYKTMELELFAEFLSRDPLYGEAPLDLPFCGLGDWATTGTLTKRGDVWGKVVSYAKKIGILTERPGRPPAPQRPPPTAPPVQPYCVPKHLSIPIHINIFTTNCTSQNNVSDASVDALIAEMNEFYSPLYITWTKGAVNRYVGGGDIRRFTQNVRGDPFTDSFIMRPEYRHGGVDQLHVFIVESMTDPKLKEGEPLGYCYYPGQSVDGCIIKFDTLPGVSFQHPDDTSFRTLLHEAGHWLNLLHTHDEDEQVKICGGTDDVGDTNQHPYADRFKNEQAVCGAGEVTTETENVRNIMSYATGADRFTQGQRARMFASFYFHRKGIKKQLTCTNAKLNYPAKRTTYTTLDRLQMYRDLPSIKKRTILGQRPNLINELLAVCQTPYSPTEDLTKSLPDANTDIRVPVDTENLNRPKVPVPGNTTGTSGTSDPGTDKPGTGPAGTDTPGTGTSGSETPGSGTSGSGTNGTGTPSTGQAGNETPGTVTNGSGTSGAGTSGNDNPNTTDEEKGREIYHTTLQGTKCLDVRYDWRYNGSPVQLYECNGTPAQKWVIKKGNTAVRLAGTDYCLDAGSHPGDFVSMKIWKCYDIPAQHWYFTEDNRIAVTDRGQCLDLRDGVFEDGAVVQTYKCTDYNTNQIWTVKKAYKGDYKWGSGDRWTR</sequence>
<dbReference type="PANTHER" id="PTHR47466">
    <property type="match status" value="1"/>
</dbReference>
<keyword evidence="3" id="KW-0479">Metal-binding</keyword>
<organism evidence="12 13">
    <name type="scientific">Papiliotrema laurentii</name>
    <name type="common">Cryptococcus laurentii</name>
    <dbReference type="NCBI Taxonomy" id="5418"/>
    <lineage>
        <taxon>Eukaryota</taxon>
        <taxon>Fungi</taxon>
        <taxon>Dikarya</taxon>
        <taxon>Basidiomycota</taxon>
        <taxon>Agaricomycotina</taxon>
        <taxon>Tremellomycetes</taxon>
        <taxon>Tremellales</taxon>
        <taxon>Rhynchogastremaceae</taxon>
        <taxon>Papiliotrema</taxon>
    </lineage>
</organism>
<dbReference type="AlphaFoldDB" id="A0AAD9FL81"/>
<feature type="compositionally biased region" description="Low complexity" evidence="9">
    <location>
        <begin position="649"/>
        <end position="669"/>
    </location>
</feature>
<dbReference type="GO" id="GO:0006508">
    <property type="term" value="P:proteolysis"/>
    <property type="evidence" value="ECO:0007669"/>
    <property type="project" value="UniProtKB-KW"/>
</dbReference>
<dbReference type="GO" id="GO:0008237">
    <property type="term" value="F:metallopeptidase activity"/>
    <property type="evidence" value="ECO:0007669"/>
    <property type="project" value="UniProtKB-KW"/>
</dbReference>
<dbReference type="GO" id="GO:0046872">
    <property type="term" value="F:metal ion binding"/>
    <property type="evidence" value="ECO:0007669"/>
    <property type="project" value="UniProtKB-KW"/>
</dbReference>
<keyword evidence="13" id="KW-1185">Reference proteome</keyword>
<evidence type="ECO:0000256" key="7">
    <source>
        <dbReference type="ARBA" id="ARBA00023049"/>
    </source>
</evidence>
<evidence type="ECO:0000256" key="10">
    <source>
        <dbReference type="SAM" id="SignalP"/>
    </source>
</evidence>
<keyword evidence="7" id="KW-0482">Metalloprotease</keyword>
<reference evidence="12" key="1">
    <citation type="submission" date="2023-02" db="EMBL/GenBank/DDBJ databases">
        <title>Identification and recombinant expression of a fungal hydrolase from Papiliotrema laurentii that hydrolyzes apple cutin and clears colloidal polyester polyurethane.</title>
        <authorList>
            <consortium name="DOE Joint Genome Institute"/>
            <person name="Roman V.A."/>
            <person name="Bojanowski C."/>
            <person name="Crable B.R."/>
            <person name="Wagner D.N."/>
            <person name="Hung C.S."/>
            <person name="Nadeau L.J."/>
            <person name="Schratz L."/>
            <person name="Haridas S."/>
            <person name="Pangilinan J."/>
            <person name="Lipzen A."/>
            <person name="Na H."/>
            <person name="Yan M."/>
            <person name="Ng V."/>
            <person name="Grigoriev I.V."/>
            <person name="Spatafora J.W."/>
            <person name="Barlow D."/>
            <person name="Biffinger J."/>
            <person name="Kelley-Loughnane N."/>
            <person name="Varaljay V.A."/>
            <person name="Crookes-Goodson W.J."/>
        </authorList>
    </citation>
    <scope>NUCLEOTIDE SEQUENCE</scope>
    <source>
        <strain evidence="12">5307AH</strain>
    </source>
</reference>
<evidence type="ECO:0000256" key="6">
    <source>
        <dbReference type="ARBA" id="ARBA00022833"/>
    </source>
</evidence>
<keyword evidence="2" id="KW-0645">Protease</keyword>
<protein>
    <recommendedName>
        <fullName evidence="11">Ricin B lectin domain-containing protein</fullName>
    </recommendedName>
</protein>
<feature type="region of interest" description="Disordered" evidence="9">
    <location>
        <begin position="41"/>
        <end position="63"/>
    </location>
</feature>
<feature type="domain" description="Ricin B lectin" evidence="11">
    <location>
        <begin position="691"/>
        <end position="820"/>
    </location>
</feature>
<evidence type="ECO:0000256" key="4">
    <source>
        <dbReference type="ARBA" id="ARBA00022729"/>
    </source>
</evidence>
<dbReference type="PROSITE" id="PS50231">
    <property type="entry name" value="RICIN_B_LECTIN"/>
    <property type="match status" value="1"/>
</dbReference>
<feature type="compositionally biased region" description="Low complexity" evidence="9">
    <location>
        <begin position="600"/>
        <end position="639"/>
    </location>
</feature>
<dbReference type="Gene3D" id="3.40.390.10">
    <property type="entry name" value="Collagenase (Catalytic Domain)"/>
    <property type="match status" value="1"/>
</dbReference>
<evidence type="ECO:0000256" key="5">
    <source>
        <dbReference type="ARBA" id="ARBA00022801"/>
    </source>
</evidence>
<evidence type="ECO:0000313" key="13">
    <source>
        <dbReference type="Proteomes" id="UP001182556"/>
    </source>
</evidence>
<dbReference type="SUPFAM" id="SSF50370">
    <property type="entry name" value="Ricin B-like lectins"/>
    <property type="match status" value="1"/>
</dbReference>
<evidence type="ECO:0000256" key="8">
    <source>
        <dbReference type="ARBA" id="ARBA00023157"/>
    </source>
</evidence>
<dbReference type="PANTHER" id="PTHR47466:SF1">
    <property type="entry name" value="METALLOPROTEASE MEP1 (AFU_ORTHOLOGUE AFUA_1G07730)-RELATED"/>
    <property type="match status" value="1"/>
</dbReference>
<comment type="caution">
    <text evidence="12">The sequence shown here is derived from an EMBL/GenBank/DDBJ whole genome shotgun (WGS) entry which is preliminary data.</text>
</comment>
<name>A0AAD9FL81_PAPLA</name>
<dbReference type="Pfam" id="PF00652">
    <property type="entry name" value="Ricin_B_lectin"/>
    <property type="match status" value="1"/>
</dbReference>
<evidence type="ECO:0000256" key="3">
    <source>
        <dbReference type="ARBA" id="ARBA00022723"/>
    </source>
</evidence>
<comment type="similarity">
    <text evidence="1">Belongs to the peptidase M43B family.</text>
</comment>
<accession>A0AAD9FL81</accession>
<dbReference type="InterPro" id="IPR024079">
    <property type="entry name" value="MetalloPept_cat_dom_sf"/>
</dbReference>
<dbReference type="EMBL" id="JAODAN010000006">
    <property type="protein sequence ID" value="KAK1923410.1"/>
    <property type="molecule type" value="Genomic_DNA"/>
</dbReference>
<evidence type="ECO:0000313" key="12">
    <source>
        <dbReference type="EMBL" id="KAK1923410.1"/>
    </source>
</evidence>
<evidence type="ECO:0000256" key="1">
    <source>
        <dbReference type="ARBA" id="ARBA00008721"/>
    </source>
</evidence>
<evidence type="ECO:0000259" key="11">
    <source>
        <dbReference type="SMART" id="SM00458"/>
    </source>
</evidence>
<evidence type="ECO:0000256" key="2">
    <source>
        <dbReference type="ARBA" id="ARBA00022670"/>
    </source>
</evidence>
<dbReference type="InterPro" id="IPR000772">
    <property type="entry name" value="Ricin_B_lectin"/>
</dbReference>
<keyword evidence="4 10" id="KW-0732">Signal</keyword>
<keyword evidence="5" id="KW-0378">Hydrolase</keyword>
<dbReference type="Pfam" id="PF05572">
    <property type="entry name" value="Peptidase_M43"/>
    <property type="match status" value="1"/>
</dbReference>
<dbReference type="Proteomes" id="UP001182556">
    <property type="component" value="Unassembled WGS sequence"/>
</dbReference>
<dbReference type="InterPro" id="IPR008754">
    <property type="entry name" value="Peptidase_M43"/>
</dbReference>
<dbReference type="CDD" id="cd00161">
    <property type="entry name" value="beta-trefoil_Ricin-like"/>
    <property type="match status" value="1"/>
</dbReference>
<dbReference type="SUPFAM" id="SSF55486">
    <property type="entry name" value="Metalloproteases ('zincins'), catalytic domain"/>
    <property type="match status" value="1"/>
</dbReference>
<evidence type="ECO:0000256" key="9">
    <source>
        <dbReference type="SAM" id="MobiDB-lite"/>
    </source>
</evidence>
<dbReference type="Gene3D" id="2.80.10.50">
    <property type="match status" value="2"/>
</dbReference>
<proteinExistence type="inferred from homology"/>
<dbReference type="InterPro" id="IPR035992">
    <property type="entry name" value="Ricin_B-like_lectins"/>
</dbReference>
<feature type="region of interest" description="Disordered" evidence="9">
    <location>
        <begin position="567"/>
        <end position="693"/>
    </location>
</feature>
<keyword evidence="8" id="KW-1015">Disulfide bond</keyword>
<keyword evidence="6" id="KW-0862">Zinc</keyword>
<feature type="chain" id="PRO_5042102483" description="Ricin B lectin domain-containing protein" evidence="10">
    <location>
        <begin position="19"/>
        <end position="837"/>
    </location>
</feature>
<gene>
    <name evidence="12" type="ORF">DB88DRAFT_296384</name>
</gene>
<dbReference type="SMART" id="SM00458">
    <property type="entry name" value="RICIN"/>
    <property type="match status" value="1"/>
</dbReference>
<feature type="signal peptide" evidence="10">
    <location>
        <begin position="1"/>
        <end position="18"/>
    </location>
</feature>